<keyword evidence="5" id="KW-0406">Ion transport</keyword>
<feature type="transmembrane region" description="Helical" evidence="10">
    <location>
        <begin position="242"/>
        <end position="262"/>
    </location>
</feature>
<keyword evidence="2" id="KW-0813">Transport</keyword>
<dbReference type="CDD" id="cd00400">
    <property type="entry name" value="Voltage_gated_ClC"/>
    <property type="match status" value="1"/>
</dbReference>
<feature type="transmembrane region" description="Helical" evidence="10">
    <location>
        <begin position="70"/>
        <end position="91"/>
    </location>
</feature>
<keyword evidence="8" id="KW-0868">Chloride</keyword>
<evidence type="ECO:0000256" key="10">
    <source>
        <dbReference type="SAM" id="Phobius"/>
    </source>
</evidence>
<evidence type="ECO:0000256" key="7">
    <source>
        <dbReference type="ARBA" id="ARBA00023173"/>
    </source>
</evidence>
<dbReference type="EMBL" id="BAABBO010000009">
    <property type="protein sequence ID" value="GAA3959979.1"/>
    <property type="molecule type" value="Genomic_DNA"/>
</dbReference>
<evidence type="ECO:0000256" key="6">
    <source>
        <dbReference type="ARBA" id="ARBA00023136"/>
    </source>
</evidence>
<keyword evidence="6 10" id="KW-0472">Membrane</keyword>
<organism evidence="11 12">
    <name type="scientific">Allohahella marinimesophila</name>
    <dbReference type="NCBI Taxonomy" id="1054972"/>
    <lineage>
        <taxon>Bacteria</taxon>
        <taxon>Pseudomonadati</taxon>
        <taxon>Pseudomonadota</taxon>
        <taxon>Gammaproteobacteria</taxon>
        <taxon>Oceanospirillales</taxon>
        <taxon>Hahellaceae</taxon>
        <taxon>Allohahella</taxon>
    </lineage>
</organism>
<dbReference type="Proteomes" id="UP001501337">
    <property type="component" value="Unassembled WGS sequence"/>
</dbReference>
<protein>
    <recommendedName>
        <fullName evidence="13">CIC family chloride channel protein</fullName>
    </recommendedName>
</protein>
<comment type="subcellular location">
    <subcellularLocation>
        <location evidence="1">Membrane</location>
        <topology evidence="1">Multi-pass membrane protein</topology>
    </subcellularLocation>
</comment>
<dbReference type="InterPro" id="IPR014743">
    <property type="entry name" value="Cl-channel_core"/>
</dbReference>
<dbReference type="SUPFAM" id="SSF81340">
    <property type="entry name" value="Clc chloride channel"/>
    <property type="match status" value="1"/>
</dbReference>
<proteinExistence type="predicted"/>
<gene>
    <name evidence="11" type="ORF">GCM10022278_17670</name>
</gene>
<dbReference type="InterPro" id="IPR050368">
    <property type="entry name" value="ClC-type_chloride_channel"/>
</dbReference>
<feature type="transmembrane region" description="Helical" evidence="10">
    <location>
        <begin position="274"/>
        <end position="293"/>
    </location>
</feature>
<dbReference type="PANTHER" id="PTHR43427:SF6">
    <property type="entry name" value="CHLORIDE CHANNEL PROTEIN CLC-E"/>
    <property type="match status" value="1"/>
</dbReference>
<keyword evidence="4 10" id="KW-1133">Transmembrane helix</keyword>
<feature type="transmembrane region" description="Helical" evidence="10">
    <location>
        <begin position="200"/>
        <end position="222"/>
    </location>
</feature>
<evidence type="ECO:0000313" key="11">
    <source>
        <dbReference type="EMBL" id="GAA3959979.1"/>
    </source>
</evidence>
<keyword evidence="7" id="KW-0869">Chloride channel</keyword>
<dbReference type="Pfam" id="PF00654">
    <property type="entry name" value="Voltage_CLC"/>
    <property type="match status" value="1"/>
</dbReference>
<sequence>MNIGLKTRLDLMFTPFRRQLAGFDAVPQLAILGLISGIVTGLVIVLFRLAIEVPLSLMLPAGSSENFEGLSAIARLTFPLCGAFFIGMLLFRLKVHLRKVGVTHVLERLGYHQGHISWRNGLLQFVVGAATVVSGQSAGREGPAVHLGATVSSLLGQWAALPNNSIRMLVGCGTAAAISASFNTPLAGIIFAMEVVLMEYTIVGFTPIILAAVSAAVVTQLFYGNEPAFLVPDIAFQSLAELPLILAATVPMALAAFIFNQTILTTSRRFQGPILSRLMLAGLLTGLAGVAYPEIMGVGYDSVNIALLGGYAAPVLLTLGLAKLFVTSIAIGLGMPSGIIGPTLFIGACLGGALGMVAQAIMPEAASDAGFYALLGMGAMMGAVLQAPLAAIIAIIELTRTSNIMLPAMTIIIVTGLLTRNLFRQKPVFIALLQAQGLDYSFEPLTQALRRISVAAIMERRFIRTKAEHTIEEARALLKNSPVWILIEDQSGPVSLMPAVDLSRYLELLEEDSQRSAEALLAEDLEGTEVDVPASEASDLQPSSETMDTEAGQVRLRVNLLKIPAQRRDLAPLHIQATLEEALAVLRASNVEALYVQRTSAPLIKPIIGIVTHADIVNYYSSK</sequence>
<evidence type="ECO:0000256" key="1">
    <source>
        <dbReference type="ARBA" id="ARBA00004141"/>
    </source>
</evidence>
<feature type="transmembrane region" description="Helical" evidence="10">
    <location>
        <begin position="338"/>
        <end position="358"/>
    </location>
</feature>
<dbReference type="PANTHER" id="PTHR43427">
    <property type="entry name" value="CHLORIDE CHANNEL PROTEIN CLC-E"/>
    <property type="match status" value="1"/>
</dbReference>
<dbReference type="PRINTS" id="PR00762">
    <property type="entry name" value="CLCHANNEL"/>
</dbReference>
<evidence type="ECO:0000256" key="9">
    <source>
        <dbReference type="ARBA" id="ARBA00023303"/>
    </source>
</evidence>
<reference evidence="12" key="1">
    <citation type="journal article" date="2019" name="Int. J. Syst. Evol. Microbiol.">
        <title>The Global Catalogue of Microorganisms (GCM) 10K type strain sequencing project: providing services to taxonomists for standard genome sequencing and annotation.</title>
        <authorList>
            <consortium name="The Broad Institute Genomics Platform"/>
            <consortium name="The Broad Institute Genome Sequencing Center for Infectious Disease"/>
            <person name="Wu L."/>
            <person name="Ma J."/>
        </authorList>
    </citation>
    <scope>NUCLEOTIDE SEQUENCE [LARGE SCALE GENOMIC DNA]</scope>
    <source>
        <strain evidence="12">JCM 17555</strain>
    </source>
</reference>
<dbReference type="Gene3D" id="1.10.3080.10">
    <property type="entry name" value="Clc chloride channel"/>
    <property type="match status" value="1"/>
</dbReference>
<dbReference type="InterPro" id="IPR001807">
    <property type="entry name" value="ClC"/>
</dbReference>
<keyword evidence="12" id="KW-1185">Reference proteome</keyword>
<keyword evidence="9" id="KW-0407">Ion channel</keyword>
<feature type="transmembrane region" description="Helical" evidence="10">
    <location>
        <begin position="305"/>
        <end position="326"/>
    </location>
</feature>
<keyword evidence="3 10" id="KW-0812">Transmembrane</keyword>
<feature type="transmembrane region" description="Helical" evidence="10">
    <location>
        <begin position="21"/>
        <end position="50"/>
    </location>
</feature>
<evidence type="ECO:0000256" key="8">
    <source>
        <dbReference type="ARBA" id="ARBA00023214"/>
    </source>
</evidence>
<dbReference type="RefSeq" id="WP_344805427.1">
    <property type="nucleotide sequence ID" value="NZ_BAABBO010000009.1"/>
</dbReference>
<evidence type="ECO:0008006" key="13">
    <source>
        <dbReference type="Google" id="ProtNLM"/>
    </source>
</evidence>
<evidence type="ECO:0000313" key="12">
    <source>
        <dbReference type="Proteomes" id="UP001501337"/>
    </source>
</evidence>
<evidence type="ECO:0000256" key="4">
    <source>
        <dbReference type="ARBA" id="ARBA00022989"/>
    </source>
</evidence>
<name>A0ABP7P5M1_9GAMM</name>
<evidence type="ECO:0000256" key="3">
    <source>
        <dbReference type="ARBA" id="ARBA00022692"/>
    </source>
</evidence>
<feature type="transmembrane region" description="Helical" evidence="10">
    <location>
        <begin position="370"/>
        <end position="396"/>
    </location>
</feature>
<accession>A0ABP7P5M1</accession>
<comment type="caution">
    <text evidence="11">The sequence shown here is derived from an EMBL/GenBank/DDBJ whole genome shotgun (WGS) entry which is preliminary data.</text>
</comment>
<evidence type="ECO:0000256" key="2">
    <source>
        <dbReference type="ARBA" id="ARBA00022448"/>
    </source>
</evidence>
<evidence type="ECO:0000256" key="5">
    <source>
        <dbReference type="ARBA" id="ARBA00023065"/>
    </source>
</evidence>
<feature type="transmembrane region" description="Helical" evidence="10">
    <location>
        <begin position="403"/>
        <end position="423"/>
    </location>
</feature>